<dbReference type="HOGENOM" id="CLU_125400_0_0_6"/>
<dbReference type="SUPFAM" id="SSF51182">
    <property type="entry name" value="RmlC-like cupins"/>
    <property type="match status" value="1"/>
</dbReference>
<dbReference type="GO" id="GO:0010309">
    <property type="term" value="F:acireductone dioxygenase [iron(II)-requiring] activity"/>
    <property type="evidence" value="ECO:0007669"/>
    <property type="project" value="InterPro"/>
</dbReference>
<dbReference type="Proteomes" id="UP000028931">
    <property type="component" value="Chromosome"/>
</dbReference>
<dbReference type="InterPro" id="IPR004313">
    <property type="entry name" value="ARD"/>
</dbReference>
<evidence type="ECO:0000313" key="1">
    <source>
        <dbReference type="EMBL" id="AIL60648.1"/>
    </source>
</evidence>
<evidence type="ECO:0000313" key="2">
    <source>
        <dbReference type="Proteomes" id="UP000028931"/>
    </source>
</evidence>
<dbReference type="InterPro" id="IPR011051">
    <property type="entry name" value="RmlC_Cupin_sf"/>
</dbReference>
<dbReference type="OrthoDB" id="9795636at2"/>
<dbReference type="Gene3D" id="2.60.120.10">
    <property type="entry name" value="Jelly Rolls"/>
    <property type="match status" value="1"/>
</dbReference>
<keyword evidence="1" id="KW-0223">Dioxygenase</keyword>
<dbReference type="eggNOG" id="COG1791">
    <property type="taxonomic scope" value="Bacteria"/>
</dbReference>
<protein>
    <submittedName>
        <fullName evidence="1">Acireductone dioxygenase family protein</fullName>
    </submittedName>
</protein>
<dbReference type="RefSeq" id="WP_038608410.1">
    <property type="nucleotide sequence ID" value="NZ_CP009048.1"/>
</dbReference>
<name>A0A077F598_9PSED</name>
<organism evidence="1 2">
    <name type="scientific">Pseudomonas alkylphenolica</name>
    <dbReference type="NCBI Taxonomy" id="237609"/>
    <lineage>
        <taxon>Bacteria</taxon>
        <taxon>Pseudomonadati</taxon>
        <taxon>Pseudomonadota</taxon>
        <taxon>Gammaproteobacteria</taxon>
        <taxon>Pseudomonadales</taxon>
        <taxon>Pseudomonadaceae</taxon>
        <taxon>Pseudomonas</taxon>
    </lineage>
</organism>
<dbReference type="Pfam" id="PF03079">
    <property type="entry name" value="ARD"/>
    <property type="match status" value="1"/>
</dbReference>
<proteinExistence type="predicted"/>
<dbReference type="InterPro" id="IPR014710">
    <property type="entry name" value="RmlC-like_jellyroll"/>
</dbReference>
<dbReference type="CDD" id="cd02232">
    <property type="entry name" value="cupin_ARD"/>
    <property type="match status" value="1"/>
</dbReference>
<dbReference type="KEGG" id="palk:PSAKL28_14220"/>
<accession>A0A077F598</accession>
<reference evidence="1 2" key="1">
    <citation type="submission" date="2014-07" db="EMBL/GenBank/DDBJ databases">
        <authorList>
            <person name="Lee K."/>
            <person name="Lim J.Y."/>
            <person name="Hwang I."/>
        </authorList>
    </citation>
    <scope>NUCLEOTIDE SEQUENCE [LARGE SCALE GENOMIC DNA]</scope>
    <source>
        <strain evidence="1 2">KL28</strain>
    </source>
</reference>
<sequence length="172" mass="18862">MSSLSVYHLSTPDTPNKVLTHLEDIASTLAEHGVRFERWQASAPIQAGVSDQALIGAYQRSIEALKVEKGYAGVEVTRESDAGLLAEHTCEEDQLCFFAAGRGLFSLHIADYIYAVLCEKGDLIGVPAGTRLWVDMGEEPRFVAIRLFNKPQGQVAHFTGNKIAEAFPRLDD</sequence>
<gene>
    <name evidence="1" type="ORF">PSAKL28_14220</name>
</gene>
<dbReference type="AlphaFoldDB" id="A0A077F598"/>
<keyword evidence="1" id="KW-0560">Oxidoreductase</keyword>
<dbReference type="EMBL" id="CP009048">
    <property type="protein sequence ID" value="AIL60648.1"/>
    <property type="molecule type" value="Genomic_DNA"/>
</dbReference>